<dbReference type="EMBL" id="FP929003">
    <property type="protein sequence ID" value="CBK43884.1"/>
    <property type="molecule type" value="Genomic_DNA"/>
</dbReference>
<evidence type="ECO:0000313" key="2">
    <source>
        <dbReference type="Proteomes" id="UP000001660"/>
    </source>
</evidence>
<name>D8P8Q2_9BACT</name>
<dbReference type="KEGG" id="nde:NIDE4218"/>
<accession>D8P8Q2</accession>
<gene>
    <name evidence="1" type="ORF">NIDE4218</name>
</gene>
<reference evidence="1 2" key="1">
    <citation type="journal article" date="2010" name="Proc. Natl. Acad. Sci. U.S.A.">
        <title>A Nitrospira metagenome illuminates the physiology and evolution of globally important nitrite-oxidizing bacteria.</title>
        <authorList>
            <person name="Lucker S."/>
            <person name="Wagner M."/>
            <person name="Maixner F."/>
            <person name="Pelletier E."/>
            <person name="Koch H."/>
            <person name="Vacherie B."/>
            <person name="Rattei T."/>
            <person name="Sinninghe Damste J."/>
            <person name="Spieck E."/>
            <person name="Le Paslier D."/>
            <person name="Daims H."/>
        </authorList>
    </citation>
    <scope>NUCLEOTIDE SEQUENCE [LARGE SCALE GENOMIC DNA]</scope>
</reference>
<evidence type="ECO:0000313" key="1">
    <source>
        <dbReference type="EMBL" id="CBK43884.1"/>
    </source>
</evidence>
<proteinExistence type="predicted"/>
<dbReference type="Proteomes" id="UP000001660">
    <property type="component" value="Chromosome"/>
</dbReference>
<dbReference type="AlphaFoldDB" id="D8P8Q2"/>
<keyword evidence="2" id="KW-1185">Reference proteome</keyword>
<organism evidence="1 2">
    <name type="scientific">Nitrospira defluvii</name>
    <dbReference type="NCBI Taxonomy" id="330214"/>
    <lineage>
        <taxon>Bacteria</taxon>
        <taxon>Pseudomonadati</taxon>
        <taxon>Nitrospirota</taxon>
        <taxon>Nitrospiria</taxon>
        <taxon>Nitrospirales</taxon>
        <taxon>Nitrospiraceae</taxon>
        <taxon>Nitrospira</taxon>
    </lineage>
</organism>
<dbReference type="HOGENOM" id="CLU_1632341_0_0_0"/>
<sequence length="162" mass="18683">MTASSHKTAGTFPGSVSGTYLYVSVRSRSVANEFDSPPEIRYSVLYLLPKGHFAWFNYWSGYSYGRCAGMFTRNGADLHFLGRESLLCDTPAQNYSHQPFERQVKILQEERRRFIMLGETEHLYIGWGVHIPFRGLATELFPHSWDELQGWIDEFLKPVPVK</sequence>
<protein>
    <submittedName>
        <fullName evidence="1">Uncharacterized protein</fullName>
    </submittedName>
</protein>